<dbReference type="Proteomes" id="UP000492821">
    <property type="component" value="Unassembled WGS sequence"/>
</dbReference>
<reference evidence="2" key="2">
    <citation type="submission" date="2020-10" db="UniProtKB">
        <authorList>
            <consortium name="WormBaseParasite"/>
        </authorList>
    </citation>
    <scope>IDENTIFICATION</scope>
</reference>
<accession>A0A7E4W5U4</accession>
<dbReference type="AlphaFoldDB" id="A0A7E4W5U4"/>
<evidence type="ECO:0000313" key="2">
    <source>
        <dbReference type="WBParaSite" id="Pan_g7495.t1"/>
    </source>
</evidence>
<sequence length="68" mass="7878">MITFARRREKQPHLTGTMTWLFMEKRLCQKGGRHKLGAQVAKESQKTGLMTVVIERNKQVLCFNGCKK</sequence>
<proteinExistence type="predicted"/>
<reference evidence="1" key="1">
    <citation type="journal article" date="2013" name="Genetics">
        <title>The draft genome and transcriptome of Panagrellus redivivus are shaped by the harsh demands of a free-living lifestyle.</title>
        <authorList>
            <person name="Srinivasan J."/>
            <person name="Dillman A.R."/>
            <person name="Macchietto M.G."/>
            <person name="Heikkinen L."/>
            <person name="Lakso M."/>
            <person name="Fracchia K.M."/>
            <person name="Antoshechkin I."/>
            <person name="Mortazavi A."/>
            <person name="Wong G."/>
            <person name="Sternberg P.W."/>
        </authorList>
    </citation>
    <scope>NUCLEOTIDE SEQUENCE [LARGE SCALE GENOMIC DNA]</scope>
    <source>
        <strain evidence="1">MT8872</strain>
    </source>
</reference>
<protein>
    <submittedName>
        <fullName evidence="2">Acetyltransferase</fullName>
    </submittedName>
</protein>
<dbReference type="WBParaSite" id="Pan_g7495.t1">
    <property type="protein sequence ID" value="Pan_g7495.t1"/>
    <property type="gene ID" value="Pan_g7495"/>
</dbReference>
<keyword evidence="1" id="KW-1185">Reference proteome</keyword>
<evidence type="ECO:0000313" key="1">
    <source>
        <dbReference type="Proteomes" id="UP000492821"/>
    </source>
</evidence>
<organism evidence="1 2">
    <name type="scientific">Panagrellus redivivus</name>
    <name type="common">Microworm</name>
    <dbReference type="NCBI Taxonomy" id="6233"/>
    <lineage>
        <taxon>Eukaryota</taxon>
        <taxon>Metazoa</taxon>
        <taxon>Ecdysozoa</taxon>
        <taxon>Nematoda</taxon>
        <taxon>Chromadorea</taxon>
        <taxon>Rhabditida</taxon>
        <taxon>Tylenchina</taxon>
        <taxon>Panagrolaimomorpha</taxon>
        <taxon>Panagrolaimoidea</taxon>
        <taxon>Panagrolaimidae</taxon>
        <taxon>Panagrellus</taxon>
    </lineage>
</organism>
<name>A0A7E4W5U4_PANRE</name>